<evidence type="ECO:0000313" key="5">
    <source>
        <dbReference type="Proteomes" id="UP000594778"/>
    </source>
</evidence>
<organism evidence="4 5">
    <name type="scientific">Delftia acidovorans</name>
    <name type="common">Pseudomonas acidovorans</name>
    <name type="synonym">Comamonas acidovorans</name>
    <dbReference type="NCBI Taxonomy" id="80866"/>
    <lineage>
        <taxon>Bacteria</taxon>
        <taxon>Pseudomonadati</taxon>
        <taxon>Pseudomonadota</taxon>
        <taxon>Betaproteobacteria</taxon>
        <taxon>Burkholderiales</taxon>
        <taxon>Comamonadaceae</taxon>
        <taxon>Delftia</taxon>
    </lineage>
</organism>
<dbReference type="InterPro" id="IPR050832">
    <property type="entry name" value="Bact_Acetyltransf"/>
</dbReference>
<evidence type="ECO:0000256" key="1">
    <source>
        <dbReference type="ARBA" id="ARBA00022679"/>
    </source>
</evidence>
<dbReference type="CDD" id="cd04301">
    <property type="entry name" value="NAT_SF"/>
    <property type="match status" value="1"/>
</dbReference>
<keyword evidence="1 4" id="KW-0808">Transferase</keyword>
<proteinExistence type="predicted"/>
<evidence type="ECO:0000256" key="2">
    <source>
        <dbReference type="ARBA" id="ARBA00023315"/>
    </source>
</evidence>
<dbReference type="InterPro" id="IPR000182">
    <property type="entry name" value="GNAT_dom"/>
</dbReference>
<dbReference type="RefSeq" id="WP_183020376.1">
    <property type="nucleotide sequence ID" value="NZ_CP065668.1"/>
</dbReference>
<protein>
    <submittedName>
        <fullName evidence="4">GNAT family N-acetyltransferase</fullName>
    </submittedName>
</protein>
<dbReference type="PANTHER" id="PTHR43877:SF2">
    <property type="entry name" value="AMINOALKYLPHOSPHONATE N-ACETYLTRANSFERASE-RELATED"/>
    <property type="match status" value="1"/>
</dbReference>
<accession>A0A7T2W285</accession>
<reference evidence="4 5" key="1">
    <citation type="submission" date="2020-12" db="EMBL/GenBank/DDBJ databases">
        <title>FDA dAtabase for Regulatory Grade micrObial Sequences (FDA-ARGOS): Supporting development and validation of Infectious Disease Dx tests.</title>
        <authorList>
            <person name="Sproer C."/>
            <person name="Gronow S."/>
            <person name="Severitt S."/>
            <person name="Schroder I."/>
            <person name="Tallon L."/>
            <person name="Sadzewicz L."/>
            <person name="Zhao X."/>
            <person name="Boylan J."/>
            <person name="Ott S."/>
            <person name="Bowen H."/>
            <person name="Vavikolanu K."/>
            <person name="Mehta A."/>
            <person name="Aluvathingal J."/>
            <person name="Nadendla S."/>
            <person name="Lowell S."/>
            <person name="Myers T."/>
            <person name="Yan Y."/>
            <person name="Sichtig H."/>
        </authorList>
    </citation>
    <scope>NUCLEOTIDE SEQUENCE [LARGE SCALE GENOMIC DNA]</scope>
    <source>
        <strain evidence="4 5">FDAARGOS_909</strain>
    </source>
</reference>
<sequence length="160" mass="17700">MTDTLTLRLRPSRPDDLPALNAVLWATYDSTWKPQLTADKDARFRASGRTAQYVQSRGHLFRVAECDGVVAGFVDRVDDFIGALHVLPAWQGRGVGRALLAHAEQAMRDDGHAQVRLETDSFNTQALGFYTAQGYATLDTYPDEEWDCGLTTVLMGKPLA</sequence>
<dbReference type="EMBL" id="CP065668">
    <property type="protein sequence ID" value="QPS11187.1"/>
    <property type="molecule type" value="Genomic_DNA"/>
</dbReference>
<dbReference type="PANTHER" id="PTHR43877">
    <property type="entry name" value="AMINOALKYLPHOSPHONATE N-ACETYLTRANSFERASE-RELATED-RELATED"/>
    <property type="match status" value="1"/>
</dbReference>
<keyword evidence="2" id="KW-0012">Acyltransferase</keyword>
<name>A0A7T2W285_DELAC</name>
<dbReference type="Pfam" id="PF00583">
    <property type="entry name" value="Acetyltransf_1"/>
    <property type="match status" value="1"/>
</dbReference>
<gene>
    <name evidence="4" type="ORF">I6G66_14810</name>
</gene>
<dbReference type="PROSITE" id="PS51186">
    <property type="entry name" value="GNAT"/>
    <property type="match status" value="1"/>
</dbReference>
<feature type="domain" description="N-acetyltransferase" evidence="3">
    <location>
        <begin position="7"/>
        <end position="160"/>
    </location>
</feature>
<evidence type="ECO:0000259" key="3">
    <source>
        <dbReference type="PROSITE" id="PS51186"/>
    </source>
</evidence>
<evidence type="ECO:0000313" key="4">
    <source>
        <dbReference type="EMBL" id="QPS11187.1"/>
    </source>
</evidence>
<dbReference type="Gene3D" id="3.40.630.30">
    <property type="match status" value="1"/>
</dbReference>
<dbReference type="GO" id="GO:0016747">
    <property type="term" value="F:acyltransferase activity, transferring groups other than amino-acyl groups"/>
    <property type="evidence" value="ECO:0007669"/>
    <property type="project" value="InterPro"/>
</dbReference>
<dbReference type="Proteomes" id="UP000594778">
    <property type="component" value="Chromosome"/>
</dbReference>
<dbReference type="SUPFAM" id="SSF55729">
    <property type="entry name" value="Acyl-CoA N-acyltransferases (Nat)"/>
    <property type="match status" value="1"/>
</dbReference>
<dbReference type="InterPro" id="IPR016181">
    <property type="entry name" value="Acyl_CoA_acyltransferase"/>
</dbReference>
<dbReference type="AlphaFoldDB" id="A0A7T2W285"/>